<dbReference type="Gene3D" id="2.40.50.100">
    <property type="match status" value="1"/>
</dbReference>
<keyword evidence="5" id="KW-1185">Reference proteome</keyword>
<evidence type="ECO:0000256" key="1">
    <source>
        <dbReference type="ARBA" id="ARBA00004202"/>
    </source>
</evidence>
<proteinExistence type="predicted"/>
<comment type="caution">
    <text evidence="4">The sequence shown here is derived from an EMBL/GenBank/DDBJ whole genome shotgun (WGS) entry which is preliminary data.</text>
</comment>
<dbReference type="NCBIfam" id="TIGR00638">
    <property type="entry name" value="Mop"/>
    <property type="match status" value="1"/>
</dbReference>
<evidence type="ECO:0000313" key="5">
    <source>
        <dbReference type="Proteomes" id="UP000217784"/>
    </source>
</evidence>
<dbReference type="Proteomes" id="UP000217784">
    <property type="component" value="Unassembled WGS sequence"/>
</dbReference>
<dbReference type="RefSeq" id="WP_069585797.1">
    <property type="nucleotide sequence ID" value="NZ_LMVM01000039.1"/>
</dbReference>
<dbReference type="InterPro" id="IPR005116">
    <property type="entry name" value="Transp-assoc_OB_typ1"/>
</dbReference>
<organism evidence="4 5">
    <name type="scientific">Methanobacterium bryantii</name>
    <dbReference type="NCBI Taxonomy" id="2161"/>
    <lineage>
        <taxon>Archaea</taxon>
        <taxon>Methanobacteriati</taxon>
        <taxon>Methanobacteriota</taxon>
        <taxon>Methanomada group</taxon>
        <taxon>Methanobacteria</taxon>
        <taxon>Methanobacteriales</taxon>
        <taxon>Methanobacteriaceae</taxon>
        <taxon>Methanobacterium</taxon>
    </lineage>
</organism>
<sequence length="69" mass="7451">MKLSARNHIKGTVEKVDEGAIMASVKIKIDAPDTITSIITKESIKDLDIKAGDKVVVIVKSTEVMIGKE</sequence>
<protein>
    <submittedName>
        <fullName evidence="4">Molybdenum-pterin-binding protein</fullName>
    </submittedName>
</protein>
<dbReference type="Pfam" id="PF03459">
    <property type="entry name" value="TOBE"/>
    <property type="match status" value="1"/>
</dbReference>
<dbReference type="SUPFAM" id="SSF50331">
    <property type="entry name" value="MOP-like"/>
    <property type="match status" value="1"/>
</dbReference>
<evidence type="ECO:0000256" key="2">
    <source>
        <dbReference type="ARBA" id="ARBA00022505"/>
    </source>
</evidence>
<dbReference type="EMBL" id="LMVM01000039">
    <property type="protein sequence ID" value="PAV03244.1"/>
    <property type="molecule type" value="Genomic_DNA"/>
</dbReference>
<keyword evidence="2" id="KW-0500">Molybdenum</keyword>
<evidence type="ECO:0000259" key="3">
    <source>
        <dbReference type="PROSITE" id="PS51866"/>
    </source>
</evidence>
<dbReference type="AlphaFoldDB" id="A0A2A2H1Q5"/>
<accession>A0A2A2H1Q5</accession>
<reference evidence="4 5" key="1">
    <citation type="journal article" date="2017" name="BMC Genomics">
        <title>Genomic analysis of methanogenic archaea reveals a shift towards energy conservation.</title>
        <authorList>
            <person name="Gilmore S.P."/>
            <person name="Henske J.K."/>
            <person name="Sexton J.A."/>
            <person name="Solomon K.V."/>
            <person name="Seppala S."/>
            <person name="Yoo J.I."/>
            <person name="Huyett L.M."/>
            <person name="Pressman A."/>
            <person name="Cogan J.Z."/>
            <person name="Kivenson V."/>
            <person name="Peng X."/>
            <person name="Tan Y."/>
            <person name="Valentine D.L."/>
            <person name="O'Malley M.A."/>
        </authorList>
    </citation>
    <scope>NUCLEOTIDE SEQUENCE [LARGE SCALE GENOMIC DNA]</scope>
    <source>
        <strain evidence="4 5">M.o.H.</strain>
    </source>
</reference>
<name>A0A2A2H1Q5_METBR</name>
<dbReference type="PROSITE" id="PS51866">
    <property type="entry name" value="MOP"/>
    <property type="match status" value="1"/>
</dbReference>
<dbReference type="InterPro" id="IPR004606">
    <property type="entry name" value="Mop_domain"/>
</dbReference>
<gene>
    <name evidence="4" type="ORF">ASJ80_04385</name>
</gene>
<feature type="domain" description="Mop" evidence="3">
    <location>
        <begin position="2"/>
        <end position="68"/>
    </location>
</feature>
<comment type="subcellular location">
    <subcellularLocation>
        <location evidence="1">Cell membrane</location>
        <topology evidence="1">Peripheral membrane protein</topology>
    </subcellularLocation>
</comment>
<dbReference type="OrthoDB" id="36889at2157"/>
<dbReference type="InterPro" id="IPR008995">
    <property type="entry name" value="Mo/tungstate-bd_C_term_dom"/>
</dbReference>
<dbReference type="GO" id="GO:0015689">
    <property type="term" value="P:molybdate ion transport"/>
    <property type="evidence" value="ECO:0007669"/>
    <property type="project" value="InterPro"/>
</dbReference>
<dbReference type="GO" id="GO:0005886">
    <property type="term" value="C:plasma membrane"/>
    <property type="evidence" value="ECO:0007669"/>
    <property type="project" value="UniProtKB-SubCell"/>
</dbReference>
<evidence type="ECO:0000313" key="4">
    <source>
        <dbReference type="EMBL" id="PAV03244.1"/>
    </source>
</evidence>